<proteinExistence type="inferred from homology"/>
<dbReference type="InterPro" id="IPR036291">
    <property type="entry name" value="NAD(P)-bd_dom_sf"/>
</dbReference>
<sequence>MTKKILVTGAFGQIGSELVPALQKSYGKHNVIAVGHKHIPEDFDGIVESVEITDNKAVTSILKKHNIGTVYHLVSLLSAKGEIDPTLTWNINMNGLKTVLDYAVENKLKVFWPSSIAAFGPTTPRVRTPQKTVLEPTTMYGVTKLAGENLVHYYHLKYGVDVRSVRYPGLISWKAPPGGGTTDFAVAIFYDGLTKGAYECFVRPDTKLPMMYMDDGIRATIELMEADPKKLTIRNSYNLAAISFMAEELAKEINKHIKVKVTYKPDFHQKIADSWPQSIDDSVARRDWGWKHEFTLPKMTLTMINNLKIKFGVV</sequence>
<feature type="domain" description="NAD-dependent epimerase/dehydratase" evidence="2">
    <location>
        <begin position="5"/>
        <end position="226"/>
    </location>
</feature>
<dbReference type="InterPro" id="IPR001509">
    <property type="entry name" value="Epimerase_deHydtase"/>
</dbReference>
<reference evidence="3 4" key="1">
    <citation type="journal article" date="2016" name="Nat. Commun.">
        <title>Thousands of microbial genomes shed light on interconnected biogeochemical processes in an aquifer system.</title>
        <authorList>
            <person name="Anantharaman K."/>
            <person name="Brown C.T."/>
            <person name="Hug L.A."/>
            <person name="Sharon I."/>
            <person name="Castelle C.J."/>
            <person name="Probst A.J."/>
            <person name="Thomas B.C."/>
            <person name="Singh A."/>
            <person name="Wilkins M.J."/>
            <person name="Karaoz U."/>
            <person name="Brodie E.L."/>
            <person name="Williams K.H."/>
            <person name="Hubbard S.S."/>
            <person name="Banfield J.F."/>
        </authorList>
    </citation>
    <scope>NUCLEOTIDE SEQUENCE [LARGE SCALE GENOMIC DNA]</scope>
</reference>
<dbReference type="GO" id="GO:0006567">
    <property type="term" value="P:L-threonine catabolic process"/>
    <property type="evidence" value="ECO:0007669"/>
    <property type="project" value="TreeGrafter"/>
</dbReference>
<evidence type="ECO:0000259" key="2">
    <source>
        <dbReference type="Pfam" id="PF01370"/>
    </source>
</evidence>
<evidence type="ECO:0000313" key="4">
    <source>
        <dbReference type="Proteomes" id="UP000176186"/>
    </source>
</evidence>
<protein>
    <recommendedName>
        <fullName evidence="2">NAD-dependent epimerase/dehydratase domain-containing protein</fullName>
    </recommendedName>
</protein>
<dbReference type="Gene3D" id="3.40.50.720">
    <property type="entry name" value="NAD(P)-binding Rossmann-like Domain"/>
    <property type="match status" value="1"/>
</dbReference>
<dbReference type="Pfam" id="PF01370">
    <property type="entry name" value="Epimerase"/>
    <property type="match status" value="1"/>
</dbReference>
<dbReference type="PANTHER" id="PTHR42687">
    <property type="entry name" value="L-THREONINE 3-DEHYDROGENASE"/>
    <property type="match status" value="1"/>
</dbReference>
<accession>A0A1F6BDY0</accession>
<dbReference type="InterPro" id="IPR051225">
    <property type="entry name" value="NAD(P)_epim/dehydratase"/>
</dbReference>
<dbReference type="AlphaFoldDB" id="A0A1F6BDY0"/>
<dbReference type="SUPFAM" id="SSF51735">
    <property type="entry name" value="NAD(P)-binding Rossmann-fold domains"/>
    <property type="match status" value="1"/>
</dbReference>
<dbReference type="PANTHER" id="PTHR42687:SF1">
    <property type="entry name" value="L-THREONINE 3-DEHYDROGENASE, MITOCHONDRIAL"/>
    <property type="match status" value="1"/>
</dbReference>
<comment type="similarity">
    <text evidence="1">Belongs to the NAD(P)-dependent epimerase/dehydratase family.</text>
</comment>
<dbReference type="STRING" id="1798401.A2363_01170"/>
<comment type="caution">
    <text evidence="3">The sequence shown here is derived from an EMBL/GenBank/DDBJ whole genome shotgun (WGS) entry which is preliminary data.</text>
</comment>
<organism evidence="3 4">
    <name type="scientific">Candidatus Gottesmanbacteria bacterium RIFOXYB1_FULL_47_11</name>
    <dbReference type="NCBI Taxonomy" id="1798401"/>
    <lineage>
        <taxon>Bacteria</taxon>
        <taxon>Candidatus Gottesmaniibacteriota</taxon>
    </lineage>
</organism>
<gene>
    <name evidence="3" type="ORF">A2363_01170</name>
</gene>
<evidence type="ECO:0000313" key="3">
    <source>
        <dbReference type="EMBL" id="OGG35100.1"/>
    </source>
</evidence>
<dbReference type="GO" id="GO:0008743">
    <property type="term" value="F:L-threonine 3-dehydrogenase activity"/>
    <property type="evidence" value="ECO:0007669"/>
    <property type="project" value="TreeGrafter"/>
</dbReference>
<dbReference type="EMBL" id="MFKE01000018">
    <property type="protein sequence ID" value="OGG35100.1"/>
    <property type="molecule type" value="Genomic_DNA"/>
</dbReference>
<evidence type="ECO:0000256" key="1">
    <source>
        <dbReference type="ARBA" id="ARBA00007637"/>
    </source>
</evidence>
<dbReference type="Proteomes" id="UP000176186">
    <property type="component" value="Unassembled WGS sequence"/>
</dbReference>
<name>A0A1F6BDY0_9BACT</name>